<dbReference type="GO" id="GO:0005739">
    <property type="term" value="C:mitochondrion"/>
    <property type="evidence" value="ECO:0007669"/>
    <property type="project" value="TreeGrafter"/>
</dbReference>
<accession>A0A9P8SHI5</accession>
<evidence type="ECO:0000313" key="5">
    <source>
        <dbReference type="Proteomes" id="UP000824596"/>
    </source>
</evidence>
<name>A0A9P8SHI5_9HYPO</name>
<dbReference type="GO" id="GO:0030170">
    <property type="term" value="F:pyridoxal phosphate binding"/>
    <property type="evidence" value="ECO:0007669"/>
    <property type="project" value="InterPro"/>
</dbReference>
<feature type="region of interest" description="Disordered" evidence="3">
    <location>
        <begin position="1"/>
        <end position="22"/>
    </location>
</feature>
<comment type="caution">
    <text evidence="4">The sequence shown here is derived from an EMBL/GenBank/DDBJ whole genome shotgun (WGS) entry which is preliminary data.</text>
</comment>
<dbReference type="EMBL" id="JAIZPD010000008">
    <property type="protein sequence ID" value="KAH0961565.1"/>
    <property type="molecule type" value="Genomic_DNA"/>
</dbReference>
<dbReference type="OrthoDB" id="10261433at2759"/>
<evidence type="ECO:0000256" key="1">
    <source>
        <dbReference type="ARBA" id="ARBA00008954"/>
    </source>
</evidence>
<keyword evidence="4" id="KW-0808">Transferase</keyword>
<dbReference type="PANTHER" id="PTHR45688:SF13">
    <property type="entry name" value="ALANINE--GLYOXYLATE AMINOTRANSFERASE 2-LIKE"/>
    <property type="match status" value="1"/>
</dbReference>
<proteinExistence type="inferred from homology"/>
<dbReference type="InterPro" id="IPR015421">
    <property type="entry name" value="PyrdxlP-dep_Trfase_major"/>
</dbReference>
<comment type="similarity">
    <text evidence="1">Belongs to the class-III pyridoxal-phosphate-dependent aminotransferase family.</text>
</comment>
<dbReference type="Proteomes" id="UP000824596">
    <property type="component" value="Unassembled WGS sequence"/>
</dbReference>
<keyword evidence="4" id="KW-0032">Aminotransferase</keyword>
<gene>
    <name evidence="4" type="ORF">HRG_07643</name>
</gene>
<dbReference type="GeneID" id="68356772"/>
<dbReference type="GO" id="GO:0008483">
    <property type="term" value="F:transaminase activity"/>
    <property type="evidence" value="ECO:0007669"/>
    <property type="project" value="UniProtKB-KW"/>
</dbReference>
<dbReference type="InterPro" id="IPR015422">
    <property type="entry name" value="PyrdxlP-dep_Trfase_small"/>
</dbReference>
<keyword evidence="5" id="KW-1185">Reference proteome</keyword>
<evidence type="ECO:0000256" key="2">
    <source>
        <dbReference type="ARBA" id="ARBA00022898"/>
    </source>
</evidence>
<protein>
    <submittedName>
        <fullName evidence="4">Aminotransferase class-III domain-containing protein</fullName>
    </submittedName>
</protein>
<dbReference type="Pfam" id="PF00202">
    <property type="entry name" value="Aminotran_3"/>
    <property type="match status" value="1"/>
</dbReference>
<dbReference type="Gene3D" id="3.90.1150.10">
    <property type="entry name" value="Aspartate Aminotransferase, domain 1"/>
    <property type="match status" value="1"/>
</dbReference>
<dbReference type="Gene3D" id="3.40.640.10">
    <property type="entry name" value="Type I PLP-dependent aspartate aminotransferase-like (Major domain)"/>
    <property type="match status" value="1"/>
</dbReference>
<evidence type="ECO:0000256" key="3">
    <source>
        <dbReference type="SAM" id="MobiDB-lite"/>
    </source>
</evidence>
<dbReference type="RefSeq" id="XP_044719078.1">
    <property type="nucleotide sequence ID" value="XM_044866114.1"/>
</dbReference>
<dbReference type="AlphaFoldDB" id="A0A9P8SHI5"/>
<sequence length="220" mass="24055">MTPASTAANQPGRHAPPPTLYQGLDQDELRAKAERYLLCYGSSFHRDVITGSRGLYIYTASGHSVMDWTSGQMSCLLGHGHPEIVQVMREHARHPDHLVSGMLSPPVLALGERLCDALPPGLDRALFLSTGGESNEAAIKLAKVYTGKFEIVGVGASWHGMTAQAQAVQYHFGRAGHGPLMPGTHMLPAPNAYRSVFRRPDGSYDWEAELEHGWRMVDLQ</sequence>
<organism evidence="4 5">
    <name type="scientific">Hirsutella rhossiliensis</name>
    <dbReference type="NCBI Taxonomy" id="111463"/>
    <lineage>
        <taxon>Eukaryota</taxon>
        <taxon>Fungi</taxon>
        <taxon>Dikarya</taxon>
        <taxon>Ascomycota</taxon>
        <taxon>Pezizomycotina</taxon>
        <taxon>Sordariomycetes</taxon>
        <taxon>Hypocreomycetidae</taxon>
        <taxon>Hypocreales</taxon>
        <taxon>Ophiocordycipitaceae</taxon>
        <taxon>Hirsutella</taxon>
    </lineage>
</organism>
<keyword evidence="2" id="KW-0663">Pyridoxal phosphate</keyword>
<dbReference type="InterPro" id="IPR005814">
    <property type="entry name" value="Aminotrans_3"/>
</dbReference>
<dbReference type="SUPFAM" id="SSF53383">
    <property type="entry name" value="PLP-dependent transferases"/>
    <property type="match status" value="1"/>
</dbReference>
<dbReference type="InterPro" id="IPR015424">
    <property type="entry name" value="PyrdxlP-dep_Trfase"/>
</dbReference>
<evidence type="ECO:0000313" key="4">
    <source>
        <dbReference type="EMBL" id="KAH0961565.1"/>
    </source>
</evidence>
<dbReference type="PANTHER" id="PTHR45688">
    <property type="match status" value="1"/>
</dbReference>
<reference evidence="4" key="1">
    <citation type="submission" date="2021-09" db="EMBL/GenBank/DDBJ databases">
        <title>A high-quality genome of the endoparasitic fungus Hirsutella rhossiliensis with a comparison of Hirsutella genomes reveals transposable elements contributing to genome size variation.</title>
        <authorList>
            <person name="Lin R."/>
            <person name="Jiao Y."/>
            <person name="Sun X."/>
            <person name="Ling J."/>
            <person name="Xie B."/>
            <person name="Cheng X."/>
        </authorList>
    </citation>
    <scope>NUCLEOTIDE SEQUENCE</scope>
    <source>
        <strain evidence="4">HR02</strain>
    </source>
</reference>